<name>A0A0P5CJT2_9CRUS</name>
<dbReference type="GO" id="GO:0031146">
    <property type="term" value="P:SCF-dependent proteasomal ubiquitin-dependent protein catabolic process"/>
    <property type="evidence" value="ECO:0007669"/>
    <property type="project" value="TreeGrafter"/>
</dbReference>
<dbReference type="Proteomes" id="UP000076858">
    <property type="component" value="Unassembled WGS sequence"/>
</dbReference>
<evidence type="ECO:0000313" key="1">
    <source>
        <dbReference type="EMBL" id="KZS09602.1"/>
    </source>
</evidence>
<accession>A0A0P5CJT2</accession>
<proteinExistence type="predicted"/>
<dbReference type="PANTHER" id="PTHR16134:SF148">
    <property type="entry name" value="S-PHASE KINASE-ASSOCIATED PROTEIN 2, ISOFORM A"/>
    <property type="match status" value="1"/>
</dbReference>
<dbReference type="Gene3D" id="3.80.10.10">
    <property type="entry name" value="Ribonuclease Inhibitor"/>
    <property type="match status" value="1"/>
</dbReference>
<dbReference type="SUPFAM" id="SSF52047">
    <property type="entry name" value="RNI-like"/>
    <property type="match status" value="2"/>
</dbReference>
<reference evidence="1 2" key="1">
    <citation type="submission" date="2016-03" db="EMBL/GenBank/DDBJ databases">
        <title>EvidentialGene: Evidence-directed Construction of Genes on Genomes.</title>
        <authorList>
            <person name="Gilbert D.G."/>
            <person name="Choi J.-H."/>
            <person name="Mockaitis K."/>
            <person name="Colbourne J."/>
            <person name="Pfrender M."/>
        </authorList>
    </citation>
    <scope>NUCLEOTIDE SEQUENCE [LARGE SCALE GENOMIC DNA]</scope>
    <source>
        <strain evidence="1 2">Xinb3</strain>
        <tissue evidence="1">Complete organism</tissue>
    </source>
</reference>
<keyword evidence="2" id="KW-1185">Reference proteome</keyword>
<dbReference type="GO" id="GO:0019005">
    <property type="term" value="C:SCF ubiquitin ligase complex"/>
    <property type="evidence" value="ECO:0007669"/>
    <property type="project" value="TreeGrafter"/>
</dbReference>
<gene>
    <name evidence="1" type="ORF">APZ42_026116</name>
</gene>
<dbReference type="InterPro" id="IPR032675">
    <property type="entry name" value="LRR_dom_sf"/>
</dbReference>
<dbReference type="EMBL" id="LRGB01002019">
    <property type="protein sequence ID" value="KZS09602.1"/>
    <property type="molecule type" value="Genomic_DNA"/>
</dbReference>
<evidence type="ECO:0000313" key="2">
    <source>
        <dbReference type="Proteomes" id="UP000076858"/>
    </source>
</evidence>
<dbReference type="PANTHER" id="PTHR16134">
    <property type="entry name" value="F-BOX/TPR REPEAT PROTEIN POF3"/>
    <property type="match status" value="1"/>
</dbReference>
<sequence length="651" mass="74450">MLEIDSGFLVKMETTFDELSDDILIHLFQFLGGKDCMTFSLSGVSNRFSFLYGGRRTVSVYQCYSVTEELFCSYIKNWVCPEIVTCLDVSHCYWLPRDSLYDVVLSMKHLNSLHVEDTKLNLSDLSIIFKMCKQIASIGISVTENDLKAFQMIRRNGTLSSALPSLSDGFAKLTDVKILAFNSAYYIDSWCIILQLLSCCKICVDLHVEIDYSEEYFKYGPFGKNDYDEYFVNHVRDEFFPHLGWMASLKKLVILKSGGVISYDDECVKGLVNWIFSQYNMNSIERVWIKEEIQILSDAIASNNRLKSIFCGSLPDFYWSNQRSAHLEHIGGIGLGHWITPDTSSHLRYIHGYCVNSKGVDELCRNHPKLEHLLLNDNNGYPFFIKGDWKLPYLKTLVYTCSFPNAEILEYFINATPNLDALHIGYSNRSASSPYTTVNHESPSAGMTAGFLKVICCPRLTTLSLNAFELFDGEFFETVFKGCPQLKSLHICGGLTNVRCFENFGRFISLAISLRDLRLQYVNEYDELMSDQSLNILNTLLESNRLERLVLYEEDGPNTPWDDKMLQNALLDFVRRMPRLIAFCFITASDIQPTTLGELKQKFDELVLPIRPAFWYHVGQTLPRSTDPTVPRIHYNQIVSPISPSEIAPDF</sequence>
<protein>
    <submittedName>
        <fullName evidence="1">Uncharacterized protein</fullName>
    </submittedName>
</protein>
<organism evidence="1 2">
    <name type="scientific">Daphnia magna</name>
    <dbReference type="NCBI Taxonomy" id="35525"/>
    <lineage>
        <taxon>Eukaryota</taxon>
        <taxon>Metazoa</taxon>
        <taxon>Ecdysozoa</taxon>
        <taxon>Arthropoda</taxon>
        <taxon>Crustacea</taxon>
        <taxon>Branchiopoda</taxon>
        <taxon>Diplostraca</taxon>
        <taxon>Cladocera</taxon>
        <taxon>Anomopoda</taxon>
        <taxon>Daphniidae</taxon>
        <taxon>Daphnia</taxon>
    </lineage>
</organism>
<comment type="caution">
    <text evidence="1">The sequence shown here is derived from an EMBL/GenBank/DDBJ whole genome shotgun (WGS) entry which is preliminary data.</text>
</comment>
<dbReference type="AlphaFoldDB" id="A0A0P5CJT2"/>
<dbReference type="OrthoDB" id="6336382at2759"/>